<evidence type="ECO:0000313" key="3">
    <source>
        <dbReference type="Proteomes" id="UP000187209"/>
    </source>
</evidence>
<comment type="caution">
    <text evidence="2">The sequence shown here is derived from an EMBL/GenBank/DDBJ whole genome shotgun (WGS) entry which is preliminary data.</text>
</comment>
<reference evidence="2 3" key="1">
    <citation type="submission" date="2016-11" db="EMBL/GenBank/DDBJ databases">
        <title>The macronuclear genome of Stentor coeruleus: a giant cell with tiny introns.</title>
        <authorList>
            <person name="Slabodnick M."/>
            <person name="Ruby J.G."/>
            <person name="Reiff S.B."/>
            <person name="Swart E.C."/>
            <person name="Gosai S."/>
            <person name="Prabakaran S."/>
            <person name="Witkowska E."/>
            <person name="Larue G.E."/>
            <person name="Fisher S."/>
            <person name="Freeman R.M."/>
            <person name="Gunawardena J."/>
            <person name="Chu W."/>
            <person name="Stover N.A."/>
            <person name="Gregory B.D."/>
            <person name="Nowacki M."/>
            <person name="Derisi J."/>
            <person name="Roy S.W."/>
            <person name="Marshall W.F."/>
            <person name="Sood P."/>
        </authorList>
    </citation>
    <scope>NUCLEOTIDE SEQUENCE [LARGE SCALE GENOMIC DNA]</scope>
    <source>
        <strain evidence="2">WM001</strain>
    </source>
</reference>
<gene>
    <name evidence="2" type="ORF">SteCoe_17977</name>
</gene>
<evidence type="ECO:0000256" key="1">
    <source>
        <dbReference type="SAM" id="MobiDB-lite"/>
    </source>
</evidence>
<dbReference type="AlphaFoldDB" id="A0A1R2BXH0"/>
<protein>
    <recommendedName>
        <fullName evidence="4">F-box domain-containing protein</fullName>
    </recommendedName>
</protein>
<evidence type="ECO:0000313" key="2">
    <source>
        <dbReference type="EMBL" id="OMJ81513.1"/>
    </source>
</evidence>
<organism evidence="2 3">
    <name type="scientific">Stentor coeruleus</name>
    <dbReference type="NCBI Taxonomy" id="5963"/>
    <lineage>
        <taxon>Eukaryota</taxon>
        <taxon>Sar</taxon>
        <taxon>Alveolata</taxon>
        <taxon>Ciliophora</taxon>
        <taxon>Postciliodesmatophora</taxon>
        <taxon>Heterotrichea</taxon>
        <taxon>Heterotrichida</taxon>
        <taxon>Stentoridae</taxon>
        <taxon>Stentor</taxon>
    </lineage>
</organism>
<dbReference type="Proteomes" id="UP000187209">
    <property type="component" value="Unassembled WGS sequence"/>
</dbReference>
<feature type="region of interest" description="Disordered" evidence="1">
    <location>
        <begin position="145"/>
        <end position="167"/>
    </location>
</feature>
<sequence>MLSANYYRLIFSYLELWELLEHISLVNKKFSNLAFDIIHQLTSAKIHIKYLPLVVNHLPKLQSLTLISDCEFNFNTELTELLYFSELKVLELRCGDIPFDKLINFIGLKTYSKLEKLILPEDECVGVYYFFKQVPTSIRKTLISSKGNNNSESDDEEQGDKNIEPHDNQSLKEPVLEFRLSFMNFAEFFTETDNNYFYLSDNIRTIDLRKTLSFEYIKYAELFSKMKNAKKLKFKGLRYCDELIEKDKSYQITKLYLHIDLRVNNIEVFIEMLARYIYSKTKLKEIEIDIQSQDWKVVEKITLSLWAFILGKTEIKYFNGVPIRSLVLCHEKTLELKIPKYAYNSMTTYFIYGIYYDNLLKFTNFRIMREKKLKKNYSLTALRESILRGDIEDTPLYRYIFQGQDEGLQGYELFSLFKKNTTENFKVSYVEEENKENFNKMQKFRETVYKSLVNII</sequence>
<name>A0A1R2BXH0_9CILI</name>
<dbReference type="EMBL" id="MPUH01000377">
    <property type="protein sequence ID" value="OMJ81513.1"/>
    <property type="molecule type" value="Genomic_DNA"/>
</dbReference>
<evidence type="ECO:0008006" key="4">
    <source>
        <dbReference type="Google" id="ProtNLM"/>
    </source>
</evidence>
<keyword evidence="3" id="KW-1185">Reference proteome</keyword>
<accession>A0A1R2BXH0</accession>
<proteinExistence type="predicted"/>